<dbReference type="EMBL" id="CP009416">
    <property type="protein sequence ID" value="AJD91919.1"/>
    <property type="molecule type" value="Genomic_DNA"/>
</dbReference>
<accession>A0A0B5AV96</accession>
<dbReference type="SUPFAM" id="SSF51735">
    <property type="entry name" value="NAD(P)-binding Rossmann-fold domains"/>
    <property type="match status" value="1"/>
</dbReference>
<proteinExistence type="predicted"/>
<dbReference type="OrthoDB" id="9803892at2"/>
<reference evidence="2 3" key="1">
    <citation type="submission" date="2014-08" db="EMBL/GenBank/DDBJ databases">
        <title>Complete genome of a marine bacteria Jeotgalibacillus malaysiensis.</title>
        <authorList>
            <person name="Yaakop A.S."/>
            <person name="Chan K.-G."/>
            <person name="Goh K.M."/>
        </authorList>
    </citation>
    <scope>NUCLEOTIDE SEQUENCE [LARGE SCALE GENOMIC DNA]</scope>
    <source>
        <strain evidence="2 3">D5</strain>
    </source>
</reference>
<dbReference type="InterPro" id="IPR016040">
    <property type="entry name" value="NAD(P)-bd_dom"/>
</dbReference>
<dbReference type="Proteomes" id="UP000031449">
    <property type="component" value="Chromosome"/>
</dbReference>
<organism evidence="2 3">
    <name type="scientific">Jeotgalibacillus malaysiensis</name>
    <dbReference type="NCBI Taxonomy" id="1508404"/>
    <lineage>
        <taxon>Bacteria</taxon>
        <taxon>Bacillati</taxon>
        <taxon>Bacillota</taxon>
        <taxon>Bacilli</taxon>
        <taxon>Bacillales</taxon>
        <taxon>Caryophanaceae</taxon>
        <taxon>Jeotgalibacillus</taxon>
    </lineage>
</organism>
<dbReference type="AlphaFoldDB" id="A0A0B5AV96"/>
<dbReference type="BioCyc" id="JESP1508404:G14D9-11882-MONOMER"/>
<feature type="domain" description="NAD(P)-binding" evidence="1">
    <location>
        <begin position="7"/>
        <end position="189"/>
    </location>
</feature>
<dbReference type="CDD" id="cd05243">
    <property type="entry name" value="SDR_a5"/>
    <property type="match status" value="1"/>
</dbReference>
<dbReference type="HOGENOM" id="CLU_025711_1_2_9"/>
<dbReference type="KEGG" id="jeo:JMA_26020"/>
<evidence type="ECO:0000259" key="1">
    <source>
        <dbReference type="Pfam" id="PF13460"/>
    </source>
</evidence>
<evidence type="ECO:0000313" key="3">
    <source>
        <dbReference type="Proteomes" id="UP000031449"/>
    </source>
</evidence>
<name>A0A0B5AV96_9BACL</name>
<dbReference type="PANTHER" id="PTHR15020">
    <property type="entry name" value="FLAVIN REDUCTASE-RELATED"/>
    <property type="match status" value="1"/>
</dbReference>
<dbReference type="STRING" id="1508404.JMA_26020"/>
<dbReference type="PANTHER" id="PTHR15020:SF50">
    <property type="entry name" value="UPF0659 PROTEIN YMR090W"/>
    <property type="match status" value="1"/>
</dbReference>
<gene>
    <name evidence="2" type="ORF">JMA_26020</name>
</gene>
<keyword evidence="3" id="KW-1185">Reference proteome</keyword>
<dbReference type="Pfam" id="PF13460">
    <property type="entry name" value="NAD_binding_10"/>
    <property type="match status" value="1"/>
</dbReference>
<protein>
    <submittedName>
        <fullName evidence="2">NAD dependent epimerase/dehydratase</fullName>
    </submittedName>
</protein>
<dbReference type="Gene3D" id="3.40.50.720">
    <property type="entry name" value="NAD(P)-binding Rossmann-like Domain"/>
    <property type="match status" value="1"/>
</dbReference>
<sequence>MHVLVIGANGTTGKMAVKKLAESEQHLVKAMIRKSEQSKEMEDLGARPIIADLEQAFKYAFEDINAVIFAAGSGPDTGMDKTTAVDRDGAIKAIDFAKEKGIERFIMLSSMGADDPSIAGDSETFRHYLQAKHDADVHLKQSGLNYTIVRPGALTDDEATGKIDVSEEMKHREGEITREDVATILVESILFTNLHHKTIEMVNGDEPIKDALKRI</sequence>
<evidence type="ECO:0000313" key="2">
    <source>
        <dbReference type="EMBL" id="AJD91919.1"/>
    </source>
</evidence>
<dbReference type="InterPro" id="IPR036291">
    <property type="entry name" value="NAD(P)-bd_dom_sf"/>
</dbReference>